<evidence type="ECO:0000313" key="2">
    <source>
        <dbReference type="EMBL" id="RZI46648.1"/>
    </source>
</evidence>
<protein>
    <recommendedName>
        <fullName evidence="1">DUF5681 domain-containing protein</fullName>
    </recommendedName>
</protein>
<name>A0A4Q7DJW5_9PROT</name>
<feature type="domain" description="DUF5681" evidence="1">
    <location>
        <begin position="11"/>
        <end position="75"/>
    </location>
</feature>
<reference evidence="2 3" key="1">
    <citation type="submission" date="2018-10" db="EMBL/GenBank/DDBJ databases">
        <title>An updated phylogeny of the Alphaproteobacteria reveals that the parasitic Rickettsiales and Holosporales have independent origins.</title>
        <authorList>
            <person name="Munoz-Gomez S.A."/>
            <person name="Hess S."/>
            <person name="Burger G."/>
            <person name="Lang B.F."/>
            <person name="Susko E."/>
            <person name="Slamovits C.H."/>
            <person name="Roger A.J."/>
        </authorList>
    </citation>
    <scope>NUCLEOTIDE SEQUENCE [LARGE SCALE GENOMIC DNA]</scope>
    <source>
        <strain evidence="2">HOLO01</strain>
    </source>
</reference>
<comment type="caution">
    <text evidence="2">The sequence shown here is derived from an EMBL/GenBank/DDBJ whole genome shotgun (WGS) entry which is preliminary data.</text>
</comment>
<organism evidence="2 3">
    <name type="scientific">Candidatus Finniella inopinata</name>
    <dbReference type="NCBI Taxonomy" id="1696036"/>
    <lineage>
        <taxon>Bacteria</taxon>
        <taxon>Pseudomonadati</taxon>
        <taxon>Pseudomonadota</taxon>
        <taxon>Alphaproteobacteria</taxon>
        <taxon>Holosporales</taxon>
        <taxon>Candidatus Paracaedibacteraceae</taxon>
        <taxon>Candidatus Finniella</taxon>
    </lineage>
</organism>
<evidence type="ECO:0000313" key="3">
    <source>
        <dbReference type="Proteomes" id="UP000293550"/>
    </source>
</evidence>
<evidence type="ECO:0000259" key="1">
    <source>
        <dbReference type="Pfam" id="PF18932"/>
    </source>
</evidence>
<dbReference type="Pfam" id="PF18932">
    <property type="entry name" value="DUF5681"/>
    <property type="match status" value="1"/>
</dbReference>
<keyword evidence="3" id="KW-1185">Reference proteome</keyword>
<gene>
    <name evidence="2" type="ORF">EQU50_03420</name>
</gene>
<dbReference type="OrthoDB" id="2086138at2"/>
<dbReference type="EMBL" id="SCFB01000004">
    <property type="protein sequence ID" value="RZI46648.1"/>
    <property type="molecule type" value="Genomic_DNA"/>
</dbReference>
<dbReference type="Proteomes" id="UP000293550">
    <property type="component" value="Unassembled WGS sequence"/>
</dbReference>
<proteinExistence type="predicted"/>
<dbReference type="RefSeq" id="WP_130153744.1">
    <property type="nucleotide sequence ID" value="NZ_SCFB01000004.1"/>
</dbReference>
<dbReference type="AlphaFoldDB" id="A0A4Q7DJW5"/>
<sequence>MLFLARMVQQMTFMPGKSGNPHGRPKRIDPLSQRLQAFYNKHQADIDKVGEVALKKAVVEGEPWAVKLCMEYFYPKPGKTVAISKEETSSVNLSIHSFTQSLSFEDKREFLRMWTKSKRGTPAFRSVVEGDCVTVEEDVFKGDKEG</sequence>
<dbReference type="InterPro" id="IPR043736">
    <property type="entry name" value="DUF5681"/>
</dbReference>
<accession>A0A4Q7DJW5</accession>